<proteinExistence type="predicted"/>
<accession>A0A975H5F4</accession>
<evidence type="ECO:0000313" key="1">
    <source>
        <dbReference type="EMBL" id="QTE21361.1"/>
    </source>
</evidence>
<dbReference type="KEGG" id="pcea:J3359_11035"/>
<keyword evidence="2" id="KW-1185">Reference proteome</keyword>
<reference evidence="1 2" key="1">
    <citation type="submission" date="2021-03" db="EMBL/GenBank/DDBJ databases">
        <title>Complete genome of Polaribacter_sp.SM13.</title>
        <authorList>
            <person name="Jeong S.W."/>
            <person name="Bae J.W."/>
        </authorList>
    </citation>
    <scope>NUCLEOTIDE SEQUENCE [LARGE SCALE GENOMIC DNA]</scope>
    <source>
        <strain evidence="1 2">SM13</strain>
    </source>
</reference>
<dbReference type="EMBL" id="CP071869">
    <property type="protein sequence ID" value="QTE21361.1"/>
    <property type="molecule type" value="Genomic_DNA"/>
</dbReference>
<protein>
    <submittedName>
        <fullName evidence="1">Uncharacterized protein</fullName>
    </submittedName>
</protein>
<gene>
    <name evidence="1" type="ORF">J3359_11035</name>
</gene>
<sequence>MVFALFIAGNINAVTNIEVKIEKPNTIKIEKIKTITKIVDGKTIFLLNIEENVWMEQRLLFLLIQEKKLKVL</sequence>
<dbReference type="Proteomes" id="UP000663920">
    <property type="component" value="Chromosome"/>
</dbReference>
<evidence type="ECO:0000313" key="2">
    <source>
        <dbReference type="Proteomes" id="UP000663920"/>
    </source>
</evidence>
<dbReference type="AlphaFoldDB" id="A0A975H5F4"/>
<dbReference type="RefSeq" id="WP_208076920.1">
    <property type="nucleotide sequence ID" value="NZ_CP071869.1"/>
</dbReference>
<name>A0A975H5F4_9FLAO</name>
<organism evidence="1 2">
    <name type="scientific">Polaribacter cellanae</name>
    <dbReference type="NCBI Taxonomy" id="2818493"/>
    <lineage>
        <taxon>Bacteria</taxon>
        <taxon>Pseudomonadati</taxon>
        <taxon>Bacteroidota</taxon>
        <taxon>Flavobacteriia</taxon>
        <taxon>Flavobacteriales</taxon>
        <taxon>Flavobacteriaceae</taxon>
    </lineage>
</organism>